<feature type="chain" id="PRO_5047255956" evidence="4">
    <location>
        <begin position="24"/>
        <end position="424"/>
    </location>
</feature>
<sequence>MFKKKTLASLGFSTLLVSGLLVGCGGSDTSSTKEDTTDKDNENQEQVEITLSGWGSSPTEQKLFEETLASFEEKNPHIKVKLDVIADQYMDVMKTRLIGGQAADVFFLDAFEAPALMETGVLEPLDGYITEDFDIDDFEQPLLDAFKRDGAIFGLPKDTSTLALFYNKTMFEEAGIENPPTTFEELQEVAKQLTQGTDVYGYGIVADLARNVFIAESKGGKIATDNKATFGSTEVVEALQPLLDMRLDDKSAAQPSEVGANWGGEMFGQGKVAMILEGNWTLPFLAETFPNLEFGTAEVPTIDGQNGTMAFTVAYVMNAQSEKKEAAWELISYLTGKEGMEQWTSGGSALPTRVSVAESLGLYDDEIRQPFISGASYATVWADDTNLPIINNNFNNQFTSAFLGQRPLDEALEEAERVANREIE</sequence>
<dbReference type="Proteomes" id="UP001148125">
    <property type="component" value="Unassembled WGS sequence"/>
</dbReference>
<dbReference type="PANTHER" id="PTHR30061:SF50">
    <property type="entry name" value="MALTOSE_MALTODEXTRIN-BINDING PERIPLASMIC PROTEIN"/>
    <property type="match status" value="1"/>
</dbReference>
<evidence type="ECO:0000256" key="2">
    <source>
        <dbReference type="ARBA" id="ARBA00022448"/>
    </source>
</evidence>
<evidence type="ECO:0000256" key="3">
    <source>
        <dbReference type="ARBA" id="ARBA00022729"/>
    </source>
</evidence>
<dbReference type="EMBL" id="JAOTPO010000013">
    <property type="protein sequence ID" value="MDE5415058.1"/>
    <property type="molecule type" value="Genomic_DNA"/>
</dbReference>
<dbReference type="Pfam" id="PF13416">
    <property type="entry name" value="SBP_bac_8"/>
    <property type="match status" value="1"/>
</dbReference>
<dbReference type="InterPro" id="IPR006059">
    <property type="entry name" value="SBP"/>
</dbReference>
<reference evidence="5" key="1">
    <citation type="submission" date="2024-05" db="EMBL/GenBank/DDBJ databases">
        <title>Alkalihalobacillus sp. strain MEB203 novel alkaliphilic bacterium from Lonar Lake, India.</title>
        <authorList>
            <person name="Joshi A."/>
            <person name="Thite S."/>
            <person name="Mengade P."/>
        </authorList>
    </citation>
    <scope>NUCLEOTIDE SEQUENCE</scope>
    <source>
        <strain evidence="5">MEB 203</strain>
    </source>
</reference>
<keyword evidence="2" id="KW-0813">Transport</keyword>
<evidence type="ECO:0000313" key="5">
    <source>
        <dbReference type="EMBL" id="MDE5415058.1"/>
    </source>
</evidence>
<dbReference type="PANTHER" id="PTHR30061">
    <property type="entry name" value="MALTOSE-BINDING PERIPLASMIC PROTEIN"/>
    <property type="match status" value="1"/>
</dbReference>
<dbReference type="Gene3D" id="3.40.190.10">
    <property type="entry name" value="Periplasmic binding protein-like II"/>
    <property type="match status" value="1"/>
</dbReference>
<protein>
    <submittedName>
        <fullName evidence="5">ABC transporter substrate-binding protein</fullName>
    </submittedName>
</protein>
<name>A0ABT5VHX7_9BACI</name>
<evidence type="ECO:0000256" key="1">
    <source>
        <dbReference type="ARBA" id="ARBA00008520"/>
    </source>
</evidence>
<dbReference type="SUPFAM" id="SSF53850">
    <property type="entry name" value="Periplasmic binding protein-like II"/>
    <property type="match status" value="1"/>
</dbReference>
<dbReference type="PROSITE" id="PS51257">
    <property type="entry name" value="PROKAR_LIPOPROTEIN"/>
    <property type="match status" value="1"/>
</dbReference>
<dbReference type="RefSeq" id="WP_275119666.1">
    <property type="nucleotide sequence ID" value="NZ_JAOTPO010000013.1"/>
</dbReference>
<organism evidence="5 6">
    <name type="scientific">Alkalihalobacterium chitinilyticum</name>
    <dbReference type="NCBI Taxonomy" id="2980103"/>
    <lineage>
        <taxon>Bacteria</taxon>
        <taxon>Bacillati</taxon>
        <taxon>Bacillota</taxon>
        <taxon>Bacilli</taxon>
        <taxon>Bacillales</taxon>
        <taxon>Bacillaceae</taxon>
        <taxon>Alkalihalobacterium</taxon>
    </lineage>
</organism>
<gene>
    <name evidence="5" type="ORF">N7Z68_16975</name>
</gene>
<keyword evidence="3 4" id="KW-0732">Signal</keyword>
<comment type="similarity">
    <text evidence="1">Belongs to the bacterial solute-binding protein 1 family.</text>
</comment>
<feature type="signal peptide" evidence="4">
    <location>
        <begin position="1"/>
        <end position="23"/>
    </location>
</feature>
<proteinExistence type="inferred from homology"/>
<comment type="caution">
    <text evidence="5">The sequence shown here is derived from an EMBL/GenBank/DDBJ whole genome shotgun (WGS) entry which is preliminary data.</text>
</comment>
<dbReference type="CDD" id="cd14748">
    <property type="entry name" value="PBP2_UgpB"/>
    <property type="match status" value="1"/>
</dbReference>
<keyword evidence="6" id="KW-1185">Reference proteome</keyword>
<accession>A0ABT5VHX7</accession>
<evidence type="ECO:0000256" key="4">
    <source>
        <dbReference type="SAM" id="SignalP"/>
    </source>
</evidence>
<evidence type="ECO:0000313" key="6">
    <source>
        <dbReference type="Proteomes" id="UP001148125"/>
    </source>
</evidence>